<name>A0A1E1LT22_9HELO</name>
<keyword evidence="6" id="KW-0408">Iron</keyword>
<dbReference type="GO" id="GO:0016706">
    <property type="term" value="F:2-oxoglutarate-dependent dioxygenase activity"/>
    <property type="evidence" value="ECO:0007669"/>
    <property type="project" value="TreeGrafter"/>
</dbReference>
<evidence type="ECO:0000313" key="9">
    <source>
        <dbReference type="Proteomes" id="UP000178129"/>
    </source>
</evidence>
<dbReference type="Pfam" id="PF02668">
    <property type="entry name" value="TauD"/>
    <property type="match status" value="1"/>
</dbReference>
<keyword evidence="5" id="KW-0560">Oxidoreductase</keyword>
<accession>A0A1E1LT22</accession>
<protein>
    <submittedName>
        <fullName evidence="8">Related to taurine catabolism dioxygenase</fullName>
    </submittedName>
</protein>
<dbReference type="InterPro" id="IPR003819">
    <property type="entry name" value="TauD/TfdA-like"/>
</dbReference>
<keyword evidence="3" id="KW-0479">Metal-binding</keyword>
<dbReference type="EMBL" id="FJUW01000092">
    <property type="protein sequence ID" value="CZT13652.1"/>
    <property type="molecule type" value="Genomic_DNA"/>
</dbReference>
<evidence type="ECO:0000256" key="3">
    <source>
        <dbReference type="ARBA" id="ARBA00022723"/>
    </source>
</evidence>
<dbReference type="AlphaFoldDB" id="A0A1E1LT22"/>
<comment type="similarity">
    <text evidence="2">Belongs to the TfdA dioxygenase family.</text>
</comment>
<evidence type="ECO:0000256" key="4">
    <source>
        <dbReference type="ARBA" id="ARBA00022964"/>
    </source>
</evidence>
<comment type="cofactor">
    <cofactor evidence="1">
        <name>Fe(2+)</name>
        <dbReference type="ChEBI" id="CHEBI:29033"/>
    </cofactor>
</comment>
<evidence type="ECO:0000256" key="5">
    <source>
        <dbReference type="ARBA" id="ARBA00023002"/>
    </source>
</evidence>
<dbReference type="PANTHER" id="PTHR30468:SF10">
    <property type="entry name" value="TAUD_TFDA-LIKE DOMAIN-CONTAINING PROTEIN"/>
    <property type="match status" value="1"/>
</dbReference>
<evidence type="ECO:0000256" key="6">
    <source>
        <dbReference type="ARBA" id="ARBA00023004"/>
    </source>
</evidence>
<dbReference type="InterPro" id="IPR042098">
    <property type="entry name" value="TauD-like_sf"/>
</dbReference>
<dbReference type="STRING" id="914237.A0A1E1LT22"/>
<dbReference type="GO" id="GO:0005737">
    <property type="term" value="C:cytoplasm"/>
    <property type="evidence" value="ECO:0007669"/>
    <property type="project" value="TreeGrafter"/>
</dbReference>
<evidence type="ECO:0000259" key="7">
    <source>
        <dbReference type="Pfam" id="PF02668"/>
    </source>
</evidence>
<evidence type="ECO:0000256" key="2">
    <source>
        <dbReference type="ARBA" id="ARBA00005896"/>
    </source>
</evidence>
<sequence length="398" mass="44671">MASTLEWVLPASTPSAVPKPVKASPLTRDANLPDHCFVDAALLTGHKEPLKYSGSLDDFRSFDTTPNIGREFPDANLASWLRAPDSDRLLRDLAITVSRRGVVFFRSQNDMTIELQKELGQRMGLLSGKPATSGLHVFPLRQPGKELEDPEVTVITHFEPDKSLPAAQKVAHQRARLQDPRATLMHRMWHSDTTFEHVTSDYAVLRMVEKPRTGGDTLWASGYELYDRLSPPLHAFFKTLTFTGGQPKYNQAAELTGIPWYEDPRGAPENTGRRLRAVHPVVRTNPVTGWNSIYALGHHVEFINGVSPDESKRLLDWLNDLVSLNHDIQVRYRWENVNDMAIWDNRCVVHTATPDYLGKGLGNRLGYRVASIGERPYLDPEAIGRADAEAKEEQAVLV</sequence>
<reference evidence="9" key="1">
    <citation type="submission" date="2016-03" db="EMBL/GenBank/DDBJ databases">
        <authorList>
            <person name="Ploux O."/>
        </authorList>
    </citation>
    <scope>NUCLEOTIDE SEQUENCE [LARGE SCALE GENOMIC DNA]</scope>
    <source>
        <strain evidence="9">UK7</strain>
    </source>
</reference>
<feature type="domain" description="TauD/TfdA-like" evidence="7">
    <location>
        <begin position="63"/>
        <end position="356"/>
    </location>
</feature>
<dbReference type="SUPFAM" id="SSF51197">
    <property type="entry name" value="Clavaminate synthase-like"/>
    <property type="match status" value="1"/>
</dbReference>
<organism evidence="8 9">
    <name type="scientific">Rhynchosporium graminicola</name>
    <dbReference type="NCBI Taxonomy" id="2792576"/>
    <lineage>
        <taxon>Eukaryota</taxon>
        <taxon>Fungi</taxon>
        <taxon>Dikarya</taxon>
        <taxon>Ascomycota</taxon>
        <taxon>Pezizomycotina</taxon>
        <taxon>Leotiomycetes</taxon>
        <taxon>Helotiales</taxon>
        <taxon>Ploettnerulaceae</taxon>
        <taxon>Rhynchosporium</taxon>
    </lineage>
</organism>
<gene>
    <name evidence="8" type="ORF">RCO7_11412</name>
</gene>
<dbReference type="PANTHER" id="PTHR30468">
    <property type="entry name" value="ALPHA-KETOGLUTARATE-DEPENDENT SULFONATE DIOXYGENASE"/>
    <property type="match status" value="1"/>
</dbReference>
<dbReference type="InParanoid" id="A0A1E1LT22"/>
<dbReference type="GO" id="GO:0046872">
    <property type="term" value="F:metal ion binding"/>
    <property type="evidence" value="ECO:0007669"/>
    <property type="project" value="UniProtKB-KW"/>
</dbReference>
<evidence type="ECO:0000313" key="8">
    <source>
        <dbReference type="EMBL" id="CZT13652.1"/>
    </source>
</evidence>
<evidence type="ECO:0000256" key="1">
    <source>
        <dbReference type="ARBA" id="ARBA00001954"/>
    </source>
</evidence>
<keyword evidence="4 8" id="KW-0223">Dioxygenase</keyword>
<keyword evidence="9" id="KW-1185">Reference proteome</keyword>
<proteinExistence type="inferred from homology"/>
<dbReference type="InterPro" id="IPR051323">
    <property type="entry name" value="AtsK-like"/>
</dbReference>
<dbReference type="Proteomes" id="UP000178129">
    <property type="component" value="Unassembled WGS sequence"/>
</dbReference>
<dbReference type="Gene3D" id="3.60.130.10">
    <property type="entry name" value="Clavaminate synthase-like"/>
    <property type="match status" value="1"/>
</dbReference>
<comment type="caution">
    <text evidence="8">The sequence shown here is derived from an EMBL/GenBank/DDBJ whole genome shotgun (WGS) entry which is preliminary data.</text>
</comment>